<dbReference type="Proteomes" id="UP000678281">
    <property type="component" value="Unassembled WGS sequence"/>
</dbReference>
<dbReference type="SUPFAM" id="SSF55874">
    <property type="entry name" value="ATPase domain of HSP90 chaperone/DNA topoisomerase II/histidine kinase"/>
    <property type="match status" value="1"/>
</dbReference>
<dbReference type="RefSeq" id="WP_212657642.1">
    <property type="nucleotide sequence ID" value="NZ_JAGXTP010000001.1"/>
</dbReference>
<dbReference type="InterPro" id="IPR000014">
    <property type="entry name" value="PAS"/>
</dbReference>
<dbReference type="SMART" id="SM00387">
    <property type="entry name" value="HATPase_c"/>
    <property type="match status" value="1"/>
</dbReference>
<dbReference type="GO" id="GO:0007234">
    <property type="term" value="P:osmosensory signaling via phosphorelay pathway"/>
    <property type="evidence" value="ECO:0007669"/>
    <property type="project" value="TreeGrafter"/>
</dbReference>
<evidence type="ECO:0000256" key="1">
    <source>
        <dbReference type="ARBA" id="ARBA00000085"/>
    </source>
</evidence>
<protein>
    <recommendedName>
        <fullName evidence="2">histidine kinase</fullName>
        <ecNumber evidence="2">2.7.13.3</ecNumber>
    </recommendedName>
</protein>
<dbReference type="Gene3D" id="3.30.565.10">
    <property type="entry name" value="Histidine kinase-like ATPase, C-terminal domain"/>
    <property type="match status" value="1"/>
</dbReference>
<evidence type="ECO:0000256" key="7">
    <source>
        <dbReference type="SAM" id="Coils"/>
    </source>
</evidence>
<name>A0A942E5X5_9HYPH</name>
<dbReference type="InterPro" id="IPR005467">
    <property type="entry name" value="His_kinase_dom"/>
</dbReference>
<feature type="domain" description="Histidine kinase" evidence="8">
    <location>
        <begin position="164"/>
        <end position="376"/>
    </location>
</feature>
<evidence type="ECO:0000256" key="2">
    <source>
        <dbReference type="ARBA" id="ARBA00012438"/>
    </source>
</evidence>
<dbReference type="PROSITE" id="PS50109">
    <property type="entry name" value="HIS_KIN"/>
    <property type="match status" value="1"/>
</dbReference>
<keyword evidence="4" id="KW-0808">Transferase</keyword>
<gene>
    <name evidence="10" type="ORF">KD146_05075</name>
</gene>
<evidence type="ECO:0000259" key="9">
    <source>
        <dbReference type="PROSITE" id="PS50112"/>
    </source>
</evidence>
<dbReference type="Pfam" id="PF02518">
    <property type="entry name" value="HATPase_c"/>
    <property type="match status" value="1"/>
</dbReference>
<evidence type="ECO:0000256" key="6">
    <source>
        <dbReference type="ARBA" id="ARBA00023136"/>
    </source>
</evidence>
<dbReference type="GO" id="GO:0016020">
    <property type="term" value="C:membrane"/>
    <property type="evidence" value="ECO:0007669"/>
    <property type="project" value="UniProtKB-SubCell"/>
</dbReference>
<dbReference type="Gene3D" id="3.30.450.20">
    <property type="entry name" value="PAS domain"/>
    <property type="match status" value="1"/>
</dbReference>
<evidence type="ECO:0000256" key="5">
    <source>
        <dbReference type="ARBA" id="ARBA00022777"/>
    </source>
</evidence>
<dbReference type="NCBIfam" id="TIGR00229">
    <property type="entry name" value="sensory_box"/>
    <property type="match status" value="1"/>
</dbReference>
<dbReference type="InterPro" id="IPR050351">
    <property type="entry name" value="BphY/WalK/GraS-like"/>
</dbReference>
<reference evidence="10" key="1">
    <citation type="submission" date="2021-04" db="EMBL/GenBank/DDBJ databases">
        <title>Devosia litorisediminis sp. nov., isolated from a sand dune.</title>
        <authorList>
            <person name="Park S."/>
            <person name="Yoon J.-H."/>
        </authorList>
    </citation>
    <scope>NUCLEOTIDE SEQUENCE</scope>
    <source>
        <strain evidence="10">BSSL-BM10</strain>
    </source>
</reference>
<dbReference type="GO" id="GO:0000156">
    <property type="term" value="F:phosphorelay response regulator activity"/>
    <property type="evidence" value="ECO:0007669"/>
    <property type="project" value="TreeGrafter"/>
</dbReference>
<dbReference type="EC" id="2.7.13.3" evidence="2"/>
<keyword evidence="11" id="KW-1185">Reference proteome</keyword>
<dbReference type="GO" id="GO:0030295">
    <property type="term" value="F:protein kinase activator activity"/>
    <property type="evidence" value="ECO:0007669"/>
    <property type="project" value="TreeGrafter"/>
</dbReference>
<dbReference type="InterPro" id="IPR004358">
    <property type="entry name" value="Sig_transdc_His_kin-like_C"/>
</dbReference>
<keyword evidence="5 10" id="KW-0418">Kinase</keyword>
<feature type="coiled-coil region" evidence="7">
    <location>
        <begin position="123"/>
        <end position="159"/>
    </location>
</feature>
<keyword evidence="6" id="KW-0472">Membrane</keyword>
<dbReference type="AlphaFoldDB" id="A0A942E5X5"/>
<feature type="domain" description="PAS" evidence="9">
    <location>
        <begin position="6"/>
        <end position="58"/>
    </location>
</feature>
<dbReference type="Gene3D" id="1.10.287.130">
    <property type="match status" value="1"/>
</dbReference>
<keyword evidence="3" id="KW-0597">Phosphoprotein</keyword>
<dbReference type="InterPro" id="IPR003594">
    <property type="entry name" value="HATPase_dom"/>
</dbReference>
<comment type="caution">
    <text evidence="10">The sequence shown here is derived from an EMBL/GenBank/DDBJ whole genome shotgun (WGS) entry which is preliminary data.</text>
</comment>
<dbReference type="InterPro" id="IPR035965">
    <property type="entry name" value="PAS-like_dom_sf"/>
</dbReference>
<evidence type="ECO:0000256" key="3">
    <source>
        <dbReference type="ARBA" id="ARBA00022553"/>
    </source>
</evidence>
<keyword evidence="7" id="KW-0175">Coiled coil</keyword>
<dbReference type="SUPFAM" id="SSF55785">
    <property type="entry name" value="PYP-like sensor domain (PAS domain)"/>
    <property type="match status" value="1"/>
</dbReference>
<dbReference type="SMART" id="SM00091">
    <property type="entry name" value="PAS"/>
    <property type="match status" value="1"/>
</dbReference>
<dbReference type="EMBL" id="JAGXTP010000001">
    <property type="protein sequence ID" value="MBS3848066.1"/>
    <property type="molecule type" value="Genomic_DNA"/>
</dbReference>
<evidence type="ECO:0000259" key="8">
    <source>
        <dbReference type="PROSITE" id="PS50109"/>
    </source>
</evidence>
<sequence length="387" mass="43197">MSDQLVPEDLEDLYENAPCGYLSLSPKGRIVKFNGTFCRWTGLRPEDLLEKRLRDLLNVSGAIFYETHFAPLLRMQGFFDEVALDIIKADGELLPVLANAAEKRTEAGDVLFTRVTVFRAHERRRYERELVNAQETERAARLQLEKANAALQADAELREQFIAVLGHDLRNPLAAVDAGLGQLLKRGFSERTPTILQLMQRSVSRMSGLIENILDLARTQHGDGMVLHIEHGRPLEPTLTQVIDEQQAAWPEREFSVDIRIDHNPPVDHVRLAQLVSNLLGNAVTHGAQDLPIRIQAAGNQEILEVSVSNGGKPIPAEMIGELFKPFRRGSVKSNAKGLGLGLYIANQIAEAHCGRIDVMSDATETRFTFSMSTIDRSSNNTRDYDD</sequence>
<dbReference type="GO" id="GO:0000155">
    <property type="term" value="F:phosphorelay sensor kinase activity"/>
    <property type="evidence" value="ECO:0007669"/>
    <property type="project" value="InterPro"/>
</dbReference>
<dbReference type="CDD" id="cd00130">
    <property type="entry name" value="PAS"/>
    <property type="match status" value="1"/>
</dbReference>
<accession>A0A942E5X5</accession>
<dbReference type="PRINTS" id="PR00344">
    <property type="entry name" value="BCTRLSENSOR"/>
</dbReference>
<dbReference type="Pfam" id="PF13426">
    <property type="entry name" value="PAS_9"/>
    <property type="match status" value="1"/>
</dbReference>
<comment type="catalytic activity">
    <reaction evidence="1">
        <text>ATP + protein L-histidine = ADP + protein N-phospho-L-histidine.</text>
        <dbReference type="EC" id="2.7.13.3"/>
    </reaction>
</comment>
<evidence type="ECO:0000256" key="4">
    <source>
        <dbReference type="ARBA" id="ARBA00022679"/>
    </source>
</evidence>
<evidence type="ECO:0000313" key="10">
    <source>
        <dbReference type="EMBL" id="MBS3848066.1"/>
    </source>
</evidence>
<dbReference type="InterPro" id="IPR036097">
    <property type="entry name" value="HisK_dim/P_sf"/>
</dbReference>
<dbReference type="PROSITE" id="PS50112">
    <property type="entry name" value="PAS"/>
    <property type="match status" value="1"/>
</dbReference>
<proteinExistence type="predicted"/>
<dbReference type="CDD" id="cd00082">
    <property type="entry name" value="HisKA"/>
    <property type="match status" value="1"/>
</dbReference>
<dbReference type="InterPro" id="IPR036890">
    <property type="entry name" value="HATPase_C_sf"/>
</dbReference>
<dbReference type="InterPro" id="IPR003661">
    <property type="entry name" value="HisK_dim/P_dom"/>
</dbReference>
<dbReference type="SUPFAM" id="SSF47384">
    <property type="entry name" value="Homodimeric domain of signal transducing histidine kinase"/>
    <property type="match status" value="1"/>
</dbReference>
<evidence type="ECO:0000313" key="11">
    <source>
        <dbReference type="Proteomes" id="UP000678281"/>
    </source>
</evidence>
<dbReference type="SMART" id="SM00388">
    <property type="entry name" value="HisKA"/>
    <property type="match status" value="1"/>
</dbReference>
<dbReference type="PANTHER" id="PTHR42878:SF13">
    <property type="entry name" value="HISTIDINE KINASE"/>
    <property type="match status" value="1"/>
</dbReference>
<organism evidence="10 11">
    <name type="scientific">Devosia litorisediminis</name>
    <dbReference type="NCBI Taxonomy" id="2829817"/>
    <lineage>
        <taxon>Bacteria</taxon>
        <taxon>Pseudomonadati</taxon>
        <taxon>Pseudomonadota</taxon>
        <taxon>Alphaproteobacteria</taxon>
        <taxon>Hyphomicrobiales</taxon>
        <taxon>Devosiaceae</taxon>
        <taxon>Devosia</taxon>
    </lineage>
</organism>
<dbReference type="PANTHER" id="PTHR42878">
    <property type="entry name" value="TWO-COMPONENT HISTIDINE KINASE"/>
    <property type="match status" value="1"/>
</dbReference>
<dbReference type="Pfam" id="PF00512">
    <property type="entry name" value="HisKA"/>
    <property type="match status" value="1"/>
</dbReference>